<dbReference type="PANTHER" id="PTHR18934:SF99">
    <property type="entry name" value="ATP-DEPENDENT RNA HELICASE DHX37-RELATED"/>
    <property type="match status" value="1"/>
</dbReference>
<dbReference type="SMART" id="SM00490">
    <property type="entry name" value="HELICc"/>
    <property type="match status" value="1"/>
</dbReference>
<keyword evidence="5" id="KW-0347">Helicase</keyword>
<protein>
    <recommendedName>
        <fullName evidence="2">RNA helicase</fullName>
        <ecNumber evidence="2">3.6.4.13</ecNumber>
    </recommendedName>
</protein>
<sequence length="1164" mass="133325">MGKKRYNWKARQVVKAVVDNSKAKEVQLDLDIKGSYDESNQLILPSKKGLTKIIDNRPKITRILSKKHRKKLEKIVDKKKKKENRASLLESLQKVQATPEELSQLTSLASVQTKGLKKHFKEIAHPESLKIKNTDFLDNDTTKKINPIKGAYRKRKLLLQQDNDSNKRTKISDPNVVGFSDIDDDPSDSEPEISNIENNEKNVVKEEATTDNVVIDLEENLNVKTKPSVEGIESKKIEKSKNKNKNTAIKKTKPIKPAVYVDVLRTEDVQAARLKLPILAEEQQIMETINENSIVIIAGETGSGKTTQLPQFLYEAGYALEKQIVITEPRRVAAISMSQRVAHEMNLSSRDVSYLMRFEGNVTEDTKIKFVTDGVLFKEMQEDFLLKKYSVIIIDEAHERSAHTDMLLGCLSRMVPLRQKKGEPVKLIIMSATLRLKDFIDNPRLFKIPPPVIDVQTRQYSVTTHFNKRTEQDYLKAAYRKVVKINTTLPEGGVLIFVTGQREVNYLVRKLRKTFPLRHKDKLLESEENEKKEETQNNEDEEDCFDDKKKIRGKRKKIKVIPKINLDDYTTFLDSTIDNLSNEEYDGQSSDEDDVFDDVTVYRTAQPLWTLPLYSMLPTHKQQKVFQQPPIGCRLCIVSTNVAETSLTIPNIKYVVDCGKAKVKLYDKITGLTRYMVQWTSKASANQRTGRAGRTGPGHCYRLYSSAVFNDEFPEFDTPEIQLMPIDDLYLQMKCMKIPNIAKFPFPSPPDTLQFTTAEQRLEILGALKNGKITRLGQTIAKLPVSPRYGVMLVRSNINNLLPYTVCLVANLSVQEVLLETPLTPNDNQKETQKQWAAVRQRWAGQGNSLLLGDNGMLLRAIGAAEYEHSKGKLQEFCDRNGLRYKAVIEIRKLRLQITSEIKAHYPDYSHLVVDPKMEPPSDHEAKLLREVVLCGMGDKLAKKVSLEEVKDREDKAKFKYAYWANNMKEPVFLHSSSVLRRTLPEFVCFNEIYETNKIYMRGVTAIDPEWIPIHVPAICNLSEPLAEPPPFYDEKSGKVRCYVTGTVGSQAWELPRTEIQYPEGLECIKWFARFLLEGRPFPKLEKFKKNLLSQPNVMVKNWANLQPRTQMLLKVLLSKQISSKTALESVWEHERQYLLQAYLSWVPESLHSQVTLIWPPLDT</sequence>
<dbReference type="Gene3D" id="1.20.120.1080">
    <property type="match status" value="1"/>
</dbReference>
<dbReference type="PANTHER" id="PTHR18934">
    <property type="entry name" value="ATP-DEPENDENT RNA HELICASE"/>
    <property type="match status" value="1"/>
</dbReference>
<comment type="caution">
    <text evidence="12">The sequence shown here is derived from an EMBL/GenBank/DDBJ whole genome shotgun (WGS) entry which is preliminary data.</text>
</comment>
<dbReference type="Pfam" id="PF23362">
    <property type="entry name" value="DHX37_C"/>
    <property type="match status" value="1"/>
</dbReference>
<dbReference type="Pfam" id="PF07717">
    <property type="entry name" value="OB_NTP_bind"/>
    <property type="match status" value="1"/>
</dbReference>
<dbReference type="GO" id="GO:0003724">
    <property type="term" value="F:RNA helicase activity"/>
    <property type="evidence" value="ECO:0007669"/>
    <property type="project" value="UniProtKB-EC"/>
</dbReference>
<evidence type="ECO:0000256" key="6">
    <source>
        <dbReference type="ARBA" id="ARBA00022840"/>
    </source>
</evidence>
<proteinExistence type="inferred from homology"/>
<feature type="region of interest" description="Disordered" evidence="9">
    <location>
        <begin position="161"/>
        <end position="199"/>
    </location>
</feature>
<dbReference type="InterPro" id="IPR056371">
    <property type="entry name" value="DHX37-like_C"/>
</dbReference>
<evidence type="ECO:0000256" key="3">
    <source>
        <dbReference type="ARBA" id="ARBA00022741"/>
    </source>
</evidence>
<accession>A0ABD1ETZ3</accession>
<evidence type="ECO:0000256" key="5">
    <source>
        <dbReference type="ARBA" id="ARBA00022806"/>
    </source>
</evidence>
<gene>
    <name evidence="12" type="ORF">ABEB36_006778</name>
</gene>
<feature type="coiled-coil region" evidence="8">
    <location>
        <begin position="517"/>
        <end position="544"/>
    </location>
</feature>
<name>A0ABD1ETZ3_HYPHA</name>
<dbReference type="PROSITE" id="PS51194">
    <property type="entry name" value="HELICASE_CTER"/>
    <property type="match status" value="1"/>
</dbReference>
<comment type="catalytic activity">
    <reaction evidence="7">
        <text>ATP + H2O = ADP + phosphate + H(+)</text>
        <dbReference type="Rhea" id="RHEA:13065"/>
        <dbReference type="ChEBI" id="CHEBI:15377"/>
        <dbReference type="ChEBI" id="CHEBI:15378"/>
        <dbReference type="ChEBI" id="CHEBI:30616"/>
        <dbReference type="ChEBI" id="CHEBI:43474"/>
        <dbReference type="ChEBI" id="CHEBI:456216"/>
        <dbReference type="EC" id="3.6.4.13"/>
    </reaction>
</comment>
<dbReference type="PROSITE" id="PS00690">
    <property type="entry name" value="DEAH_ATP_HELICASE"/>
    <property type="match status" value="1"/>
</dbReference>
<evidence type="ECO:0000256" key="9">
    <source>
        <dbReference type="SAM" id="MobiDB-lite"/>
    </source>
</evidence>
<dbReference type="EC" id="3.6.4.13" evidence="2"/>
<dbReference type="InterPro" id="IPR007502">
    <property type="entry name" value="Helicase-assoc_dom"/>
</dbReference>
<dbReference type="InterPro" id="IPR027417">
    <property type="entry name" value="P-loop_NTPase"/>
</dbReference>
<dbReference type="InterPro" id="IPR014001">
    <property type="entry name" value="Helicase_ATP-bd"/>
</dbReference>
<dbReference type="FunFam" id="3.40.50.300:FF:000637">
    <property type="entry name" value="ATP-dependent RNA helicase DHX37/DHR1"/>
    <property type="match status" value="1"/>
</dbReference>
<feature type="coiled-coil region" evidence="8">
    <location>
        <begin position="65"/>
        <end position="98"/>
    </location>
</feature>
<dbReference type="InterPro" id="IPR048333">
    <property type="entry name" value="HA2_WH"/>
</dbReference>
<organism evidence="12 13">
    <name type="scientific">Hypothenemus hampei</name>
    <name type="common">Coffee berry borer</name>
    <dbReference type="NCBI Taxonomy" id="57062"/>
    <lineage>
        <taxon>Eukaryota</taxon>
        <taxon>Metazoa</taxon>
        <taxon>Ecdysozoa</taxon>
        <taxon>Arthropoda</taxon>
        <taxon>Hexapoda</taxon>
        <taxon>Insecta</taxon>
        <taxon>Pterygota</taxon>
        <taxon>Neoptera</taxon>
        <taxon>Endopterygota</taxon>
        <taxon>Coleoptera</taxon>
        <taxon>Polyphaga</taxon>
        <taxon>Cucujiformia</taxon>
        <taxon>Curculionidae</taxon>
        <taxon>Scolytinae</taxon>
        <taxon>Hypothenemus</taxon>
    </lineage>
</organism>
<comment type="similarity">
    <text evidence="1">Belongs to the DEAD box helicase family. DEAH subfamily.</text>
</comment>
<dbReference type="GO" id="GO:0005524">
    <property type="term" value="F:ATP binding"/>
    <property type="evidence" value="ECO:0007669"/>
    <property type="project" value="UniProtKB-KW"/>
</dbReference>
<evidence type="ECO:0000259" key="10">
    <source>
        <dbReference type="PROSITE" id="PS51192"/>
    </source>
</evidence>
<dbReference type="AlphaFoldDB" id="A0ABD1ETZ3"/>
<dbReference type="SMART" id="SM00382">
    <property type="entry name" value="AAA"/>
    <property type="match status" value="1"/>
</dbReference>
<dbReference type="InterPro" id="IPR003593">
    <property type="entry name" value="AAA+_ATPase"/>
</dbReference>
<dbReference type="EMBL" id="JBDJPC010000005">
    <property type="protein sequence ID" value="KAL1501462.1"/>
    <property type="molecule type" value="Genomic_DNA"/>
</dbReference>
<dbReference type="GO" id="GO:0016787">
    <property type="term" value="F:hydrolase activity"/>
    <property type="evidence" value="ECO:0007669"/>
    <property type="project" value="UniProtKB-KW"/>
</dbReference>
<evidence type="ECO:0000313" key="13">
    <source>
        <dbReference type="Proteomes" id="UP001566132"/>
    </source>
</evidence>
<dbReference type="PROSITE" id="PS51192">
    <property type="entry name" value="HELICASE_ATP_BIND_1"/>
    <property type="match status" value="1"/>
</dbReference>
<dbReference type="Gene3D" id="3.40.50.300">
    <property type="entry name" value="P-loop containing nucleotide triphosphate hydrolases"/>
    <property type="match status" value="3"/>
</dbReference>
<evidence type="ECO:0000259" key="11">
    <source>
        <dbReference type="PROSITE" id="PS51194"/>
    </source>
</evidence>
<evidence type="ECO:0000256" key="1">
    <source>
        <dbReference type="ARBA" id="ARBA00008792"/>
    </source>
</evidence>
<dbReference type="CDD" id="cd18791">
    <property type="entry name" value="SF2_C_RHA"/>
    <property type="match status" value="1"/>
</dbReference>
<dbReference type="Pfam" id="PF21010">
    <property type="entry name" value="HA2_C"/>
    <property type="match status" value="1"/>
</dbReference>
<dbReference type="Proteomes" id="UP001566132">
    <property type="component" value="Unassembled WGS sequence"/>
</dbReference>
<evidence type="ECO:0000256" key="8">
    <source>
        <dbReference type="SAM" id="Coils"/>
    </source>
</evidence>
<evidence type="ECO:0000256" key="7">
    <source>
        <dbReference type="ARBA" id="ARBA00047984"/>
    </source>
</evidence>
<dbReference type="Pfam" id="PF00270">
    <property type="entry name" value="DEAD"/>
    <property type="match status" value="1"/>
</dbReference>
<keyword evidence="4" id="KW-0378">Hydrolase</keyword>
<dbReference type="SMART" id="SM00487">
    <property type="entry name" value="DEXDc"/>
    <property type="match status" value="1"/>
</dbReference>
<dbReference type="InterPro" id="IPR011709">
    <property type="entry name" value="DEAD-box_helicase_OB_fold"/>
</dbReference>
<reference evidence="12 13" key="1">
    <citation type="submission" date="2024-05" db="EMBL/GenBank/DDBJ databases">
        <title>Genetic variation in Jamaican populations of the coffee berry borer (Hypothenemus hampei).</title>
        <authorList>
            <person name="Errbii M."/>
            <person name="Myrie A."/>
        </authorList>
    </citation>
    <scope>NUCLEOTIDE SEQUENCE [LARGE SCALE GENOMIC DNA]</scope>
    <source>
        <strain evidence="12">JA-Hopewell-2020-01-JO</strain>
        <tissue evidence="12">Whole body</tissue>
    </source>
</reference>
<dbReference type="Pfam" id="PF00271">
    <property type="entry name" value="Helicase_C"/>
    <property type="match status" value="1"/>
</dbReference>
<dbReference type="Pfam" id="PF04408">
    <property type="entry name" value="WHD_HA2"/>
    <property type="match status" value="1"/>
</dbReference>
<keyword evidence="3" id="KW-0547">Nucleotide-binding</keyword>
<keyword evidence="13" id="KW-1185">Reference proteome</keyword>
<evidence type="ECO:0000256" key="4">
    <source>
        <dbReference type="ARBA" id="ARBA00022801"/>
    </source>
</evidence>
<evidence type="ECO:0000313" key="12">
    <source>
        <dbReference type="EMBL" id="KAL1501462.1"/>
    </source>
</evidence>
<feature type="domain" description="Helicase C-terminal" evidence="11">
    <location>
        <begin position="565"/>
        <end position="737"/>
    </location>
</feature>
<feature type="compositionally biased region" description="Acidic residues" evidence="9">
    <location>
        <begin position="181"/>
        <end position="191"/>
    </location>
</feature>
<dbReference type="InterPro" id="IPR002464">
    <property type="entry name" value="DNA/RNA_helicase_DEAH_CS"/>
</dbReference>
<evidence type="ECO:0000256" key="2">
    <source>
        <dbReference type="ARBA" id="ARBA00012552"/>
    </source>
</evidence>
<dbReference type="InterPro" id="IPR001650">
    <property type="entry name" value="Helicase_C-like"/>
</dbReference>
<keyword evidence="6" id="KW-0067">ATP-binding</keyword>
<dbReference type="SMART" id="SM00847">
    <property type="entry name" value="HA2"/>
    <property type="match status" value="1"/>
</dbReference>
<keyword evidence="8" id="KW-0175">Coiled coil</keyword>
<dbReference type="SUPFAM" id="SSF52540">
    <property type="entry name" value="P-loop containing nucleoside triphosphate hydrolases"/>
    <property type="match status" value="1"/>
</dbReference>
<dbReference type="CDD" id="cd17982">
    <property type="entry name" value="DEXHc_DHX37"/>
    <property type="match status" value="1"/>
</dbReference>
<dbReference type="InterPro" id="IPR011545">
    <property type="entry name" value="DEAD/DEAH_box_helicase_dom"/>
</dbReference>
<feature type="domain" description="Helicase ATP-binding" evidence="10">
    <location>
        <begin position="286"/>
        <end position="452"/>
    </location>
</feature>